<protein>
    <submittedName>
        <fullName evidence="3">Type II toxin-antitoxin system RelE/ParE family toxin</fullName>
    </submittedName>
</protein>
<keyword evidence="4" id="KW-1185">Reference proteome</keyword>
<dbReference type="Proteomes" id="UP000305881">
    <property type="component" value="Chromosome"/>
</dbReference>
<dbReference type="AlphaFoldDB" id="A0A4P9US09"/>
<dbReference type="OrthoDB" id="9798046at2"/>
<organism evidence="3 4">
    <name type="scientific">Methylotuvimicrobium buryatense</name>
    <name type="common">Methylomicrobium buryatense</name>
    <dbReference type="NCBI Taxonomy" id="95641"/>
    <lineage>
        <taxon>Bacteria</taxon>
        <taxon>Pseudomonadati</taxon>
        <taxon>Pseudomonadota</taxon>
        <taxon>Gammaproteobacteria</taxon>
        <taxon>Methylococcales</taxon>
        <taxon>Methylococcaceae</taxon>
        <taxon>Methylotuvimicrobium</taxon>
    </lineage>
</organism>
<dbReference type="PANTHER" id="PTHR33755">
    <property type="entry name" value="TOXIN PARE1-RELATED"/>
    <property type="match status" value="1"/>
</dbReference>
<dbReference type="InterPro" id="IPR051803">
    <property type="entry name" value="TA_system_RelE-like_toxin"/>
</dbReference>
<evidence type="ECO:0000256" key="1">
    <source>
        <dbReference type="ARBA" id="ARBA00006226"/>
    </source>
</evidence>
<gene>
    <name evidence="3" type="ORF">EQU24_20255</name>
</gene>
<dbReference type="InterPro" id="IPR035093">
    <property type="entry name" value="RelE/ParE_toxin_dom_sf"/>
</dbReference>
<dbReference type="RefSeq" id="WP_017841815.1">
    <property type="nucleotide sequence ID" value="NZ_CP035467.1"/>
</dbReference>
<evidence type="ECO:0000313" key="4">
    <source>
        <dbReference type="Proteomes" id="UP000305881"/>
    </source>
</evidence>
<sequence>MKLLFADSAINDLMDIKTYYREQGIEHIGDKFVSGIIAHLEILIKHPEIGRIVPEFAEPKIRELIHPPFRVVYWLDNPQIHVVRVWRSERLLQLPDLNQS</sequence>
<keyword evidence="2" id="KW-1277">Toxin-antitoxin system</keyword>
<dbReference type="KEGG" id="mbur:EQU24_20255"/>
<name>A0A4P9US09_METBY</name>
<dbReference type="PANTHER" id="PTHR33755:SF5">
    <property type="entry name" value="TYPE II TOXIN-ANTITOXIN SYSTEM RELE_PARE FAMILY TOXIN"/>
    <property type="match status" value="1"/>
</dbReference>
<reference evidence="4" key="1">
    <citation type="journal article" date="2019" name="J. Bacteriol.">
        <title>A Mutagenic Screen Identifies a TonB-Dependent Receptor Required for the Lanthanide Metal Switch in the Type I Methanotroph 'Methylotuvimicrobium buryatense' 5GB1C.</title>
        <authorList>
            <person name="Groom J.D."/>
            <person name="Ford S.M."/>
            <person name="Pesesky M.W."/>
            <person name="Lidstrom M.E."/>
        </authorList>
    </citation>
    <scope>NUCLEOTIDE SEQUENCE [LARGE SCALE GENOMIC DNA]</scope>
    <source>
        <strain evidence="4">5GB1C</strain>
    </source>
</reference>
<evidence type="ECO:0000256" key="2">
    <source>
        <dbReference type="ARBA" id="ARBA00022649"/>
    </source>
</evidence>
<dbReference type="STRING" id="675511.GCA_000341735_03381"/>
<dbReference type="Pfam" id="PF05016">
    <property type="entry name" value="ParE_toxin"/>
    <property type="match status" value="1"/>
</dbReference>
<dbReference type="InterPro" id="IPR007712">
    <property type="entry name" value="RelE/ParE_toxin"/>
</dbReference>
<accession>A0A4P9US09</accession>
<proteinExistence type="inferred from homology"/>
<comment type="similarity">
    <text evidence="1">Belongs to the RelE toxin family.</text>
</comment>
<evidence type="ECO:0000313" key="3">
    <source>
        <dbReference type="EMBL" id="QCW84302.1"/>
    </source>
</evidence>
<dbReference type="EMBL" id="CP035467">
    <property type="protein sequence ID" value="QCW84302.1"/>
    <property type="molecule type" value="Genomic_DNA"/>
</dbReference>
<dbReference type="Gene3D" id="3.30.2310.20">
    <property type="entry name" value="RelE-like"/>
    <property type="match status" value="1"/>
</dbReference>